<dbReference type="Pfam" id="PF11799">
    <property type="entry name" value="IMS_C"/>
    <property type="match status" value="1"/>
</dbReference>
<keyword evidence="4" id="KW-0234">DNA repair</keyword>
<dbReference type="InterPro" id="IPR036775">
    <property type="entry name" value="DNA_pol_Y-fam_lit_finger_sf"/>
</dbReference>
<evidence type="ECO:0000256" key="4">
    <source>
        <dbReference type="ARBA" id="ARBA00023204"/>
    </source>
</evidence>
<reference evidence="7 8" key="1">
    <citation type="submission" date="2016-11" db="EMBL/GenBank/DDBJ databases">
        <title>Draft Genome Sequences of Nine Cyanobacterial Strains from Diverse Habitats.</title>
        <authorList>
            <person name="Zhu T."/>
            <person name="Hou S."/>
            <person name="Lu X."/>
            <person name="Hess W.R."/>
        </authorList>
    </citation>
    <scope>NUCLEOTIDE SEQUENCE [LARGE SCALE GENOMIC DNA]</scope>
    <source>
        <strain evidence="7 8">NIES-30</strain>
    </source>
</reference>
<dbReference type="RefSeq" id="WP_073609705.1">
    <property type="nucleotide sequence ID" value="NZ_MRCG01000014.1"/>
</dbReference>
<dbReference type="GO" id="GO:0006281">
    <property type="term" value="P:DNA repair"/>
    <property type="evidence" value="ECO:0007669"/>
    <property type="project" value="UniProtKB-KW"/>
</dbReference>
<dbReference type="GO" id="GO:0003887">
    <property type="term" value="F:DNA-directed DNA polymerase activity"/>
    <property type="evidence" value="ECO:0007669"/>
    <property type="project" value="TreeGrafter"/>
</dbReference>
<dbReference type="InterPro" id="IPR017961">
    <property type="entry name" value="DNA_pol_Y-fam_little_finger"/>
</dbReference>
<dbReference type="AlphaFoldDB" id="A0A1U7J239"/>
<keyword evidence="3" id="KW-0741">SOS mutagenesis</keyword>
<accession>A0A1U7J239</accession>
<dbReference type="STRING" id="549789.NIES30_17370"/>
<evidence type="ECO:0000256" key="1">
    <source>
        <dbReference type="ARBA" id="ARBA00010945"/>
    </source>
</evidence>
<comment type="similarity">
    <text evidence="1">Belongs to the DNA polymerase type-Y family.</text>
</comment>
<dbReference type="SUPFAM" id="SSF56672">
    <property type="entry name" value="DNA/RNA polymerases"/>
    <property type="match status" value="1"/>
</dbReference>
<feature type="domain" description="UmuC" evidence="6">
    <location>
        <begin position="2"/>
        <end position="186"/>
    </location>
</feature>
<dbReference type="InterPro" id="IPR050116">
    <property type="entry name" value="DNA_polymerase-Y"/>
</dbReference>
<evidence type="ECO:0000256" key="5">
    <source>
        <dbReference type="ARBA" id="ARBA00023236"/>
    </source>
</evidence>
<dbReference type="Pfam" id="PF11798">
    <property type="entry name" value="IMS_HHH"/>
    <property type="match status" value="1"/>
</dbReference>
<name>A0A1U7J239_9CYAN</name>
<dbReference type="Gene3D" id="3.40.1170.60">
    <property type="match status" value="1"/>
</dbReference>
<evidence type="ECO:0000259" key="6">
    <source>
        <dbReference type="PROSITE" id="PS50173"/>
    </source>
</evidence>
<dbReference type="GO" id="GO:0009432">
    <property type="term" value="P:SOS response"/>
    <property type="evidence" value="ECO:0007669"/>
    <property type="project" value="UniProtKB-KW"/>
</dbReference>
<keyword evidence="8" id="KW-1185">Reference proteome</keyword>
<evidence type="ECO:0000313" key="7">
    <source>
        <dbReference type="EMBL" id="OKH46073.1"/>
    </source>
</evidence>
<dbReference type="PROSITE" id="PS50173">
    <property type="entry name" value="UMUC"/>
    <property type="match status" value="1"/>
</dbReference>
<dbReference type="Gene3D" id="1.10.150.20">
    <property type="entry name" value="5' to 3' exonuclease, C-terminal subdomain"/>
    <property type="match status" value="1"/>
</dbReference>
<dbReference type="Pfam" id="PF00817">
    <property type="entry name" value="IMS"/>
    <property type="match status" value="1"/>
</dbReference>
<dbReference type="PANTHER" id="PTHR11076">
    <property type="entry name" value="DNA REPAIR POLYMERASE UMUC / TRANSFERASE FAMILY MEMBER"/>
    <property type="match status" value="1"/>
</dbReference>
<dbReference type="Gene3D" id="3.30.1490.100">
    <property type="entry name" value="DNA polymerase, Y-family, little finger domain"/>
    <property type="match status" value="1"/>
</dbReference>
<dbReference type="GO" id="GO:0042276">
    <property type="term" value="P:error-prone translesion synthesis"/>
    <property type="evidence" value="ECO:0007669"/>
    <property type="project" value="TreeGrafter"/>
</dbReference>
<dbReference type="CDD" id="cd01700">
    <property type="entry name" value="PolY_Pol_V_umuC"/>
    <property type="match status" value="1"/>
</dbReference>
<dbReference type="PANTHER" id="PTHR11076:SF34">
    <property type="entry name" value="PROTEIN UMUC"/>
    <property type="match status" value="1"/>
</dbReference>
<dbReference type="InterPro" id="IPR025188">
    <property type="entry name" value="DUF4113"/>
</dbReference>
<gene>
    <name evidence="7" type="ORF">NIES30_17370</name>
</gene>
<evidence type="ECO:0000313" key="8">
    <source>
        <dbReference type="Proteomes" id="UP000185557"/>
    </source>
</evidence>
<keyword evidence="2" id="KW-0227">DNA damage</keyword>
<dbReference type="InterPro" id="IPR001126">
    <property type="entry name" value="UmuC"/>
</dbReference>
<dbReference type="GO" id="GO:0003684">
    <property type="term" value="F:damaged DNA binding"/>
    <property type="evidence" value="ECO:0007669"/>
    <property type="project" value="InterPro"/>
</dbReference>
<dbReference type="Proteomes" id="UP000185557">
    <property type="component" value="Unassembled WGS sequence"/>
</dbReference>
<evidence type="ECO:0000256" key="3">
    <source>
        <dbReference type="ARBA" id="ARBA00023199"/>
    </source>
</evidence>
<dbReference type="GO" id="GO:0005829">
    <property type="term" value="C:cytosol"/>
    <property type="evidence" value="ECO:0007669"/>
    <property type="project" value="TreeGrafter"/>
</dbReference>
<dbReference type="InterPro" id="IPR043128">
    <property type="entry name" value="Rev_trsase/Diguanyl_cyclase"/>
</dbReference>
<sequence>MIALVDCNNFYVSCERVFNPKLEGKPVVVLSNNDACVVARSNEVKALGVKMGTPLFELRWSETGPGGPSLIQEHQIQVFSSNYALYGDLSRRVMEVLGQFSSEVEVYSIDEAFLGLAGLSCEIVAHHMRLTVKQWTGIPVSVGVATTKTLAKIANHQAKQQGGVCVLHEPAPVLAQLPVSEVWGIGRRLSQRLVAHGITTALHLQQADLALIRQLLGIVGVRTVLELRGVACLPLERCPQPRKSCCVSRGFGRPVVSLAELKQAIASYGSAAAEKLRRDQRVAQSLQVFITTNRFRPQEPQYVNSEAIRLPFPTHDTLTIVQAALGAAERLYRPGYGYHKAGVMMMDLSDGAIAQRDLFVEEGRRERAGRLMVAIDALNQQFGAGTVHWAAEGLQQEWRMRAEWRSQRFTTRWDELAVVR</sequence>
<comment type="caution">
    <text evidence="7">The sequence shown here is derived from an EMBL/GenBank/DDBJ whole genome shotgun (WGS) entry which is preliminary data.</text>
</comment>
<dbReference type="Gene3D" id="3.30.70.270">
    <property type="match status" value="1"/>
</dbReference>
<evidence type="ECO:0000256" key="2">
    <source>
        <dbReference type="ARBA" id="ARBA00022763"/>
    </source>
</evidence>
<organism evidence="7 8">
    <name type="scientific">Phormidium tenue NIES-30</name>
    <dbReference type="NCBI Taxonomy" id="549789"/>
    <lineage>
        <taxon>Bacteria</taxon>
        <taxon>Bacillati</taxon>
        <taxon>Cyanobacteriota</taxon>
        <taxon>Cyanophyceae</taxon>
        <taxon>Oscillatoriophycideae</taxon>
        <taxon>Oscillatoriales</taxon>
        <taxon>Oscillatoriaceae</taxon>
        <taxon>Phormidium</taxon>
    </lineage>
</organism>
<dbReference type="EMBL" id="MRCG01000014">
    <property type="protein sequence ID" value="OKH46073.1"/>
    <property type="molecule type" value="Genomic_DNA"/>
</dbReference>
<keyword evidence="5" id="KW-0742">SOS response</keyword>
<dbReference type="Pfam" id="PF13438">
    <property type="entry name" value="DUF4113"/>
    <property type="match status" value="1"/>
</dbReference>
<proteinExistence type="inferred from homology"/>
<protein>
    <recommendedName>
        <fullName evidence="6">UmuC domain-containing protein</fullName>
    </recommendedName>
</protein>
<dbReference type="InterPro" id="IPR024728">
    <property type="entry name" value="PolY_HhH_motif"/>
</dbReference>
<dbReference type="OrthoDB" id="9808813at2"/>
<dbReference type="InterPro" id="IPR043502">
    <property type="entry name" value="DNA/RNA_pol_sf"/>
</dbReference>